<dbReference type="VEuPathDB" id="VectorBase:PPAI007574"/>
<accession>A0A1B0DHE0</accession>
<evidence type="ECO:0000313" key="2">
    <source>
        <dbReference type="Proteomes" id="UP000092462"/>
    </source>
</evidence>
<dbReference type="VEuPathDB" id="VectorBase:PPAPM1_003798"/>
<dbReference type="EMBL" id="AJVK01034009">
    <property type="status" value="NOT_ANNOTATED_CDS"/>
    <property type="molecule type" value="Genomic_DNA"/>
</dbReference>
<dbReference type="EnsemblMetazoa" id="PPAI007574-RA">
    <property type="protein sequence ID" value="PPAI007574-PA"/>
    <property type="gene ID" value="PPAI007574"/>
</dbReference>
<evidence type="ECO:0000313" key="1">
    <source>
        <dbReference type="EnsemblMetazoa" id="PPAI007574-PA"/>
    </source>
</evidence>
<dbReference type="AlphaFoldDB" id="A0A1B0DHE0"/>
<sequence>MTLPQRIDKIDEKISPEIANDTEHQHQPLFKPEDIKELQEKIKKEIEVYKLEEKINREIFNSKIFNLENRAMYVNNRRQKGALSRIKLSGTSLKARSLMNLHNNEVGR</sequence>
<dbReference type="EMBL" id="AJVK01034010">
    <property type="status" value="NOT_ANNOTATED_CDS"/>
    <property type="molecule type" value="Genomic_DNA"/>
</dbReference>
<keyword evidence="2" id="KW-1185">Reference proteome</keyword>
<organism evidence="1 2">
    <name type="scientific">Phlebotomus papatasi</name>
    <name type="common">Sandfly</name>
    <dbReference type="NCBI Taxonomy" id="29031"/>
    <lineage>
        <taxon>Eukaryota</taxon>
        <taxon>Metazoa</taxon>
        <taxon>Ecdysozoa</taxon>
        <taxon>Arthropoda</taxon>
        <taxon>Hexapoda</taxon>
        <taxon>Insecta</taxon>
        <taxon>Pterygota</taxon>
        <taxon>Neoptera</taxon>
        <taxon>Endopterygota</taxon>
        <taxon>Diptera</taxon>
        <taxon>Nematocera</taxon>
        <taxon>Psychodoidea</taxon>
        <taxon>Psychodidae</taxon>
        <taxon>Phlebotomus</taxon>
        <taxon>Phlebotomus</taxon>
    </lineage>
</organism>
<reference evidence="1" key="1">
    <citation type="submission" date="2022-08" db="UniProtKB">
        <authorList>
            <consortium name="EnsemblMetazoa"/>
        </authorList>
    </citation>
    <scope>IDENTIFICATION</scope>
    <source>
        <strain evidence="1">Israel</strain>
    </source>
</reference>
<proteinExistence type="predicted"/>
<dbReference type="Proteomes" id="UP000092462">
    <property type="component" value="Unassembled WGS sequence"/>
</dbReference>
<protein>
    <submittedName>
        <fullName evidence="1">Uncharacterized protein</fullName>
    </submittedName>
</protein>
<name>A0A1B0DHE0_PHLPP</name>